<reference evidence="11 12" key="1">
    <citation type="submission" date="2018-04" db="EMBL/GenBank/DDBJ databases">
        <authorList>
            <person name="Zhang X."/>
            <person name="Yuan J."/>
            <person name="Li F."/>
            <person name="Xiang J."/>
        </authorList>
    </citation>
    <scope>NUCLEOTIDE SEQUENCE [LARGE SCALE GENOMIC DNA]</scope>
    <source>
        <tissue evidence="11">Muscle</tissue>
    </source>
</reference>
<feature type="region of interest" description="Disordered" evidence="8">
    <location>
        <begin position="278"/>
        <end position="342"/>
    </location>
</feature>
<dbReference type="GO" id="GO:0005524">
    <property type="term" value="F:ATP binding"/>
    <property type="evidence" value="ECO:0007669"/>
    <property type="project" value="UniProtKB-UniRule"/>
</dbReference>
<keyword evidence="12" id="KW-1185">Reference proteome</keyword>
<keyword evidence="11" id="KW-0808">Transferase</keyword>
<keyword evidence="11" id="KW-0418">Kinase</keyword>
<evidence type="ECO:0000256" key="2">
    <source>
        <dbReference type="ARBA" id="ARBA00012513"/>
    </source>
</evidence>
<comment type="catalytic activity">
    <reaction evidence="6">
        <text>L-seryl-[protein] + ATP = O-phospho-L-seryl-[protein] + ADP + H(+)</text>
        <dbReference type="Rhea" id="RHEA:17989"/>
        <dbReference type="Rhea" id="RHEA-COMP:9863"/>
        <dbReference type="Rhea" id="RHEA-COMP:11604"/>
        <dbReference type="ChEBI" id="CHEBI:15378"/>
        <dbReference type="ChEBI" id="CHEBI:29999"/>
        <dbReference type="ChEBI" id="CHEBI:30616"/>
        <dbReference type="ChEBI" id="CHEBI:83421"/>
        <dbReference type="ChEBI" id="CHEBI:456216"/>
        <dbReference type="EC" id="2.7.11.1"/>
    </reaction>
</comment>
<feature type="region of interest" description="Disordered" evidence="8">
    <location>
        <begin position="152"/>
        <end position="196"/>
    </location>
</feature>
<evidence type="ECO:0000259" key="10">
    <source>
        <dbReference type="PROSITE" id="PS50108"/>
    </source>
</evidence>
<dbReference type="SMART" id="SM00220">
    <property type="entry name" value="S_TKc"/>
    <property type="match status" value="1"/>
</dbReference>
<dbReference type="Proteomes" id="UP000283509">
    <property type="component" value="Unassembled WGS sequence"/>
</dbReference>
<feature type="binding site" evidence="7">
    <location>
        <position position="391"/>
    </location>
    <ligand>
        <name>ATP</name>
        <dbReference type="ChEBI" id="CHEBI:30616"/>
    </ligand>
</feature>
<keyword evidence="3 7" id="KW-0547">Nucleotide-binding</keyword>
<dbReference type="STRING" id="6689.A0A3R7QI42"/>
<dbReference type="FunFam" id="3.30.200.20:FF:000705">
    <property type="entry name" value="Non-specific serine/threonine protein kinase"/>
    <property type="match status" value="1"/>
</dbReference>
<sequence>MSSNALAEVAGFMGCVGRGGEKDQRMTVRCVEASPPGWGLCARLGGPQASLRVPARASATANKPTSGVSHTPLVRSRGGGSDVPTGGVSHPVPKGLRCFLSPLSDASSRRSQDANQLFFISLWILCEHCFKLTPDVWKTGLFAMNAQRKPGLMKTNFGPREAPRPPARRSSVHRTDSAPGEEAVVATRPLPRTPEPERRLIPRIRSHRRNKTLPNISLPTNVVHTVHVVFNPVTGDLEGLPETMKALLDASKITKEEKEQNPEAVYQALRESREYPQTLSIDGEAAPPPVPTRPERTKSIYTQPVDNTDSPVYQQPVGRPLSGSDGNVGPVPTKPKSKEAQREEVLGKLRQVVSVGNPQKKYRLEYKIGQGASGAVYTALDLQTGEMVAVKQMILEKQPRQELIINEILVMQKSRHLNIVNYLDSYLVSGELWVIMEYLAGGSLTDVVTETCMEEGHIAAGLQVGSRGVAGWEEGGGEGVWRKVLCS</sequence>
<evidence type="ECO:0000256" key="3">
    <source>
        <dbReference type="ARBA" id="ARBA00022741"/>
    </source>
</evidence>
<evidence type="ECO:0000256" key="1">
    <source>
        <dbReference type="ARBA" id="ARBA00008874"/>
    </source>
</evidence>
<dbReference type="InterPro" id="IPR017441">
    <property type="entry name" value="Protein_kinase_ATP_BS"/>
</dbReference>
<dbReference type="GO" id="GO:0004674">
    <property type="term" value="F:protein serine/threonine kinase activity"/>
    <property type="evidence" value="ECO:0007669"/>
    <property type="project" value="UniProtKB-EC"/>
</dbReference>
<dbReference type="AlphaFoldDB" id="A0A3R7QI42"/>
<dbReference type="SMART" id="SM00285">
    <property type="entry name" value="PBD"/>
    <property type="match status" value="1"/>
</dbReference>
<dbReference type="Pfam" id="PF00069">
    <property type="entry name" value="Pkinase"/>
    <property type="match status" value="1"/>
</dbReference>
<accession>A0A3R7QI42</accession>
<feature type="domain" description="Protein kinase" evidence="9">
    <location>
        <begin position="362"/>
        <end position="487"/>
    </location>
</feature>
<dbReference type="EMBL" id="QCYY01002712">
    <property type="protein sequence ID" value="ROT68157.1"/>
    <property type="molecule type" value="Genomic_DNA"/>
</dbReference>
<dbReference type="InterPro" id="IPR000719">
    <property type="entry name" value="Prot_kinase_dom"/>
</dbReference>
<gene>
    <name evidence="11" type="ORF">C7M84_013725</name>
</gene>
<evidence type="ECO:0000313" key="11">
    <source>
        <dbReference type="EMBL" id="ROT68157.1"/>
    </source>
</evidence>
<dbReference type="GO" id="GO:0106310">
    <property type="term" value="F:protein serine kinase activity"/>
    <property type="evidence" value="ECO:0007669"/>
    <property type="project" value="RHEA"/>
</dbReference>
<dbReference type="InterPro" id="IPR011009">
    <property type="entry name" value="Kinase-like_dom_sf"/>
</dbReference>
<feature type="compositionally biased region" description="Polar residues" evidence="8">
    <location>
        <begin position="59"/>
        <end position="69"/>
    </location>
</feature>
<dbReference type="InterPro" id="IPR036936">
    <property type="entry name" value="CRIB_dom_sf"/>
</dbReference>
<evidence type="ECO:0000256" key="5">
    <source>
        <dbReference type="ARBA" id="ARBA00047899"/>
    </source>
</evidence>
<evidence type="ECO:0000256" key="8">
    <source>
        <dbReference type="SAM" id="MobiDB-lite"/>
    </source>
</evidence>
<evidence type="ECO:0000256" key="4">
    <source>
        <dbReference type="ARBA" id="ARBA00022840"/>
    </source>
</evidence>
<comment type="catalytic activity">
    <reaction evidence="5">
        <text>L-threonyl-[protein] + ATP = O-phospho-L-threonyl-[protein] + ADP + H(+)</text>
        <dbReference type="Rhea" id="RHEA:46608"/>
        <dbReference type="Rhea" id="RHEA-COMP:11060"/>
        <dbReference type="Rhea" id="RHEA-COMP:11605"/>
        <dbReference type="ChEBI" id="CHEBI:15378"/>
        <dbReference type="ChEBI" id="CHEBI:30013"/>
        <dbReference type="ChEBI" id="CHEBI:30616"/>
        <dbReference type="ChEBI" id="CHEBI:61977"/>
        <dbReference type="ChEBI" id="CHEBI:456216"/>
        <dbReference type="EC" id="2.7.11.1"/>
    </reaction>
</comment>
<dbReference type="PANTHER" id="PTHR45832:SF22">
    <property type="entry name" value="SERINE_THREONINE-PROTEIN KINASE SAMKA-RELATED"/>
    <property type="match status" value="1"/>
</dbReference>
<dbReference type="Gene3D" id="3.90.810.10">
    <property type="entry name" value="CRIB domain"/>
    <property type="match status" value="1"/>
</dbReference>
<proteinExistence type="inferred from homology"/>
<organism evidence="11 12">
    <name type="scientific">Penaeus vannamei</name>
    <name type="common">Whiteleg shrimp</name>
    <name type="synonym">Litopenaeus vannamei</name>
    <dbReference type="NCBI Taxonomy" id="6689"/>
    <lineage>
        <taxon>Eukaryota</taxon>
        <taxon>Metazoa</taxon>
        <taxon>Ecdysozoa</taxon>
        <taxon>Arthropoda</taxon>
        <taxon>Crustacea</taxon>
        <taxon>Multicrustacea</taxon>
        <taxon>Malacostraca</taxon>
        <taxon>Eumalacostraca</taxon>
        <taxon>Eucarida</taxon>
        <taxon>Decapoda</taxon>
        <taxon>Dendrobranchiata</taxon>
        <taxon>Penaeoidea</taxon>
        <taxon>Penaeidae</taxon>
        <taxon>Penaeus</taxon>
    </lineage>
</organism>
<reference evidence="11 12" key="2">
    <citation type="submission" date="2019-01" db="EMBL/GenBank/DDBJ databases">
        <title>The decoding of complex shrimp genome reveals the adaptation for benthos swimmer, frequently molting mechanism and breeding impact on genome.</title>
        <authorList>
            <person name="Sun Y."/>
            <person name="Gao Y."/>
            <person name="Yu Y."/>
        </authorList>
    </citation>
    <scope>NUCLEOTIDE SEQUENCE [LARGE SCALE GENOMIC DNA]</scope>
    <source>
        <tissue evidence="11">Muscle</tissue>
    </source>
</reference>
<dbReference type="OrthoDB" id="1022360at2759"/>
<evidence type="ECO:0000313" key="12">
    <source>
        <dbReference type="Proteomes" id="UP000283509"/>
    </source>
</evidence>
<dbReference type="SUPFAM" id="SSF56112">
    <property type="entry name" value="Protein kinase-like (PK-like)"/>
    <property type="match status" value="1"/>
</dbReference>
<dbReference type="Pfam" id="PF00786">
    <property type="entry name" value="PBD"/>
    <property type="match status" value="1"/>
</dbReference>
<feature type="domain" description="CRIB" evidence="10">
    <location>
        <begin position="216"/>
        <end position="229"/>
    </location>
</feature>
<dbReference type="PANTHER" id="PTHR45832">
    <property type="entry name" value="SERINE/THREONINE-PROTEIN KINASE SAMKA-RELATED-RELATED"/>
    <property type="match status" value="1"/>
</dbReference>
<dbReference type="Gene3D" id="3.30.200.20">
    <property type="entry name" value="Phosphorylase Kinase, domain 1"/>
    <property type="match status" value="1"/>
</dbReference>
<dbReference type="PROSITE" id="PS50108">
    <property type="entry name" value="CRIB"/>
    <property type="match status" value="1"/>
</dbReference>
<feature type="region of interest" description="Disordered" evidence="8">
    <location>
        <begin position="58"/>
        <end position="88"/>
    </location>
</feature>
<dbReference type="InterPro" id="IPR051931">
    <property type="entry name" value="PAK3-like"/>
</dbReference>
<dbReference type="PROSITE" id="PS50011">
    <property type="entry name" value="PROTEIN_KINASE_DOM"/>
    <property type="match status" value="1"/>
</dbReference>
<feature type="compositionally biased region" description="Polar residues" evidence="8">
    <location>
        <begin position="299"/>
        <end position="313"/>
    </location>
</feature>
<comment type="similarity">
    <text evidence="1">Belongs to the protein kinase superfamily. STE Ser/Thr protein kinase family. STE20 subfamily.</text>
</comment>
<comment type="caution">
    <text evidence="11">The sequence shown here is derived from an EMBL/GenBank/DDBJ whole genome shotgun (WGS) entry which is preliminary data.</text>
</comment>
<keyword evidence="4 7" id="KW-0067">ATP-binding</keyword>
<name>A0A3R7QI42_PENVA</name>
<evidence type="ECO:0000256" key="6">
    <source>
        <dbReference type="ARBA" id="ARBA00048679"/>
    </source>
</evidence>
<dbReference type="PROSITE" id="PS00107">
    <property type="entry name" value="PROTEIN_KINASE_ATP"/>
    <property type="match status" value="1"/>
</dbReference>
<dbReference type="InterPro" id="IPR000095">
    <property type="entry name" value="CRIB_dom"/>
</dbReference>
<evidence type="ECO:0000259" key="9">
    <source>
        <dbReference type="PROSITE" id="PS50011"/>
    </source>
</evidence>
<protein>
    <recommendedName>
        <fullName evidence="2">non-specific serine/threonine protein kinase</fullName>
        <ecNumber evidence="2">2.7.11.1</ecNumber>
    </recommendedName>
</protein>
<dbReference type="EC" id="2.7.11.1" evidence="2"/>
<evidence type="ECO:0000256" key="7">
    <source>
        <dbReference type="PROSITE-ProRule" id="PRU10141"/>
    </source>
</evidence>